<dbReference type="PANTHER" id="PTHR48081:SF30">
    <property type="entry name" value="ACETYL-HYDROLASE LIPR-RELATED"/>
    <property type="match status" value="1"/>
</dbReference>
<dbReference type="OrthoDB" id="408631at2759"/>
<reference evidence="3 4" key="2">
    <citation type="submission" date="2016-08" db="EMBL/GenBank/DDBJ databases">
        <title>Pervasive Adenine N6-methylation of Active Genes in Fungi.</title>
        <authorList>
            <consortium name="DOE Joint Genome Institute"/>
            <person name="Mondo S.J."/>
            <person name="Dannebaum R.O."/>
            <person name="Kuo R.C."/>
            <person name="Labutti K."/>
            <person name="Haridas S."/>
            <person name="Kuo A."/>
            <person name="Salamov A."/>
            <person name="Ahrendt S.R."/>
            <person name="Lipzen A."/>
            <person name="Sullivan W."/>
            <person name="Andreopoulos W.B."/>
            <person name="Clum A."/>
            <person name="Lindquist E."/>
            <person name="Daum C."/>
            <person name="Ramamoorthy G.K."/>
            <person name="Gryganskyi A."/>
            <person name="Culley D."/>
            <person name="Magnuson J.K."/>
            <person name="James T.Y."/>
            <person name="O'Malley M.A."/>
            <person name="Stajich J.E."/>
            <person name="Spatafora J.W."/>
            <person name="Visel A."/>
            <person name="Grigoriev I.V."/>
        </authorList>
    </citation>
    <scope>NUCLEOTIDE SEQUENCE [LARGE SCALE GENOMIC DNA]</scope>
    <source>
        <strain evidence="3 4">S4</strain>
    </source>
</reference>
<feature type="domain" description="Alpha/beta hydrolase fold-3" evidence="2">
    <location>
        <begin position="75"/>
        <end position="291"/>
    </location>
</feature>
<name>A0A1Y1WXK1_9FUNG</name>
<reference evidence="3 4" key="1">
    <citation type="submission" date="2016-08" db="EMBL/GenBank/DDBJ databases">
        <title>A Parts List for Fungal Cellulosomes Revealed by Comparative Genomics.</title>
        <authorList>
            <consortium name="DOE Joint Genome Institute"/>
            <person name="Haitjema C.H."/>
            <person name="Gilmore S.P."/>
            <person name="Henske J.K."/>
            <person name="Solomon K.V."/>
            <person name="De Groot R."/>
            <person name="Kuo A."/>
            <person name="Mondo S.J."/>
            <person name="Salamov A.A."/>
            <person name="Labutti K."/>
            <person name="Zhao Z."/>
            <person name="Chiniquy J."/>
            <person name="Barry K."/>
            <person name="Brewer H.M."/>
            <person name="Purvine S.O."/>
            <person name="Wright A.T."/>
            <person name="Boxma B."/>
            <person name="Van Alen T."/>
            <person name="Hackstein J.H."/>
            <person name="Baker S.E."/>
            <person name="Grigoriev I.V."/>
            <person name="O'Malley M.A."/>
        </authorList>
    </citation>
    <scope>NUCLEOTIDE SEQUENCE [LARGE SCALE GENOMIC DNA]</scope>
    <source>
        <strain evidence="3 4">S4</strain>
    </source>
</reference>
<keyword evidence="4" id="KW-1185">Reference proteome</keyword>
<organism evidence="3 4">
    <name type="scientific">Anaeromyces robustus</name>
    <dbReference type="NCBI Taxonomy" id="1754192"/>
    <lineage>
        <taxon>Eukaryota</taxon>
        <taxon>Fungi</taxon>
        <taxon>Fungi incertae sedis</taxon>
        <taxon>Chytridiomycota</taxon>
        <taxon>Chytridiomycota incertae sedis</taxon>
        <taxon>Neocallimastigomycetes</taxon>
        <taxon>Neocallimastigales</taxon>
        <taxon>Neocallimastigaceae</taxon>
        <taxon>Anaeromyces</taxon>
    </lineage>
</organism>
<dbReference type="InterPro" id="IPR013094">
    <property type="entry name" value="AB_hydrolase_3"/>
</dbReference>
<gene>
    <name evidence="3" type="ORF">BCR32DRAFT_51334</name>
</gene>
<evidence type="ECO:0000313" key="4">
    <source>
        <dbReference type="Proteomes" id="UP000193944"/>
    </source>
</evidence>
<evidence type="ECO:0000313" key="3">
    <source>
        <dbReference type="EMBL" id="ORX78172.1"/>
    </source>
</evidence>
<accession>A0A1Y1WXK1</accession>
<dbReference type="InterPro" id="IPR029058">
    <property type="entry name" value="AB_hydrolase_fold"/>
</dbReference>
<dbReference type="GO" id="GO:0004806">
    <property type="term" value="F:triacylglycerol lipase activity"/>
    <property type="evidence" value="ECO:0007669"/>
    <property type="project" value="TreeGrafter"/>
</dbReference>
<proteinExistence type="predicted"/>
<evidence type="ECO:0000259" key="2">
    <source>
        <dbReference type="Pfam" id="PF07859"/>
    </source>
</evidence>
<dbReference type="EMBL" id="MCFG01000220">
    <property type="protein sequence ID" value="ORX78172.1"/>
    <property type="molecule type" value="Genomic_DNA"/>
</dbReference>
<dbReference type="Pfam" id="PF07859">
    <property type="entry name" value="Abhydrolase_3"/>
    <property type="match status" value="1"/>
</dbReference>
<keyword evidence="1 3" id="KW-0378">Hydrolase</keyword>
<protein>
    <submittedName>
        <fullName evidence="3">Alpha/beta-hydrolase</fullName>
    </submittedName>
</protein>
<dbReference type="Gene3D" id="3.40.50.1820">
    <property type="entry name" value="alpha/beta hydrolase"/>
    <property type="match status" value="1"/>
</dbReference>
<dbReference type="PANTHER" id="PTHR48081">
    <property type="entry name" value="AB HYDROLASE SUPERFAMILY PROTEIN C4A8.06C"/>
    <property type="match status" value="1"/>
</dbReference>
<dbReference type="AlphaFoldDB" id="A0A1Y1WXK1"/>
<comment type="caution">
    <text evidence="3">The sequence shown here is derived from an EMBL/GenBank/DDBJ whole genome shotgun (WGS) entry which is preliminary data.</text>
</comment>
<dbReference type="SUPFAM" id="SSF53474">
    <property type="entry name" value="alpha/beta-Hydrolases"/>
    <property type="match status" value="1"/>
</dbReference>
<dbReference type="InterPro" id="IPR050300">
    <property type="entry name" value="GDXG_lipolytic_enzyme"/>
</dbReference>
<dbReference type="STRING" id="1754192.A0A1Y1WXK1"/>
<sequence length="316" mass="36261">MVSFMGTTRSLIIKTAMKKMKNKDIPFADSLAKFNEKPTEHKFKKGYKITFKKTQNKSRYLIIQKDTSEIIKKVVIFIHGGFYIMGLTSAHYDFAYTLCNLKNDLAVVLVDYSLAPEFAYPTQINEVMDIWKELITLYKPENIVLCSESAGSNCSLVLLQKLANEKKALPKAAIFISPMTDYTLSGESYSKNYQKDIFFGNSNEPLTDESFEKLKNSEIYTYYLGKDIDRKDPSVSPLFGNFTIFPKSLFIVSNNEMLLNDTLNVVTKIKKENKDTNVECYVQEGMYHSYVLGSTWIPECKLAQDKLKSYILENLY</sequence>
<dbReference type="Proteomes" id="UP000193944">
    <property type="component" value="Unassembled WGS sequence"/>
</dbReference>
<evidence type="ECO:0000256" key="1">
    <source>
        <dbReference type="ARBA" id="ARBA00022801"/>
    </source>
</evidence>